<evidence type="ECO:0000313" key="2">
    <source>
        <dbReference type="EMBL" id="KAK6805894.1"/>
    </source>
</evidence>
<reference evidence="2 3" key="1">
    <citation type="submission" date="2024-02" db="EMBL/GenBank/DDBJ databases">
        <title>de novo genome assembly of Solanum bulbocastanum strain 11H21.</title>
        <authorList>
            <person name="Hosaka A.J."/>
        </authorList>
    </citation>
    <scope>NUCLEOTIDE SEQUENCE [LARGE SCALE GENOMIC DNA]</scope>
    <source>
        <tissue evidence="2">Young leaves</tissue>
    </source>
</reference>
<dbReference type="GO" id="GO:0009733">
    <property type="term" value="P:response to auxin"/>
    <property type="evidence" value="ECO:0007669"/>
    <property type="project" value="InterPro"/>
</dbReference>
<dbReference type="AlphaFoldDB" id="A0AAN8U8T6"/>
<evidence type="ECO:0000256" key="1">
    <source>
        <dbReference type="ARBA" id="ARBA00006974"/>
    </source>
</evidence>
<name>A0AAN8U8T6_SOLBU</name>
<dbReference type="InterPro" id="IPR003676">
    <property type="entry name" value="SAUR_fam"/>
</dbReference>
<sequence>MAIRKSNKMPQAAILKQILKRCSSLGKKNSYYDEDHLPIDVPKGHFAVYVGENRTRYIVPISFLTHPEFQCLLRQSEEEFGFDHDMGITIPCEEVVFRSLTSMLR</sequence>
<evidence type="ECO:0000313" key="3">
    <source>
        <dbReference type="Proteomes" id="UP001371456"/>
    </source>
</evidence>
<dbReference type="Proteomes" id="UP001371456">
    <property type="component" value="Unassembled WGS sequence"/>
</dbReference>
<keyword evidence="3" id="KW-1185">Reference proteome</keyword>
<dbReference type="Pfam" id="PF02519">
    <property type="entry name" value="Auxin_inducible"/>
    <property type="match status" value="1"/>
</dbReference>
<evidence type="ECO:0008006" key="4">
    <source>
        <dbReference type="Google" id="ProtNLM"/>
    </source>
</evidence>
<accession>A0AAN8U8T6</accession>
<protein>
    <recommendedName>
        <fullName evidence="4">SAUR family protein</fullName>
    </recommendedName>
</protein>
<proteinExistence type="inferred from homology"/>
<organism evidence="2 3">
    <name type="scientific">Solanum bulbocastanum</name>
    <name type="common">Wild potato</name>
    <dbReference type="NCBI Taxonomy" id="147425"/>
    <lineage>
        <taxon>Eukaryota</taxon>
        <taxon>Viridiplantae</taxon>
        <taxon>Streptophyta</taxon>
        <taxon>Embryophyta</taxon>
        <taxon>Tracheophyta</taxon>
        <taxon>Spermatophyta</taxon>
        <taxon>Magnoliopsida</taxon>
        <taxon>eudicotyledons</taxon>
        <taxon>Gunneridae</taxon>
        <taxon>Pentapetalae</taxon>
        <taxon>asterids</taxon>
        <taxon>lamiids</taxon>
        <taxon>Solanales</taxon>
        <taxon>Solanaceae</taxon>
        <taxon>Solanoideae</taxon>
        <taxon>Solaneae</taxon>
        <taxon>Solanum</taxon>
    </lineage>
</organism>
<gene>
    <name evidence="2" type="ORF">RDI58_003679</name>
</gene>
<dbReference type="EMBL" id="JBANQN010000001">
    <property type="protein sequence ID" value="KAK6805894.1"/>
    <property type="molecule type" value="Genomic_DNA"/>
</dbReference>
<comment type="caution">
    <text evidence="2">The sequence shown here is derived from an EMBL/GenBank/DDBJ whole genome shotgun (WGS) entry which is preliminary data.</text>
</comment>
<comment type="similarity">
    <text evidence="1">Belongs to the ARG7 family.</text>
</comment>
<dbReference type="PANTHER" id="PTHR31929">
    <property type="entry name" value="SAUR-LIKE AUXIN-RESPONSIVE PROTEIN FAMILY-RELATED"/>
    <property type="match status" value="1"/>
</dbReference>